<gene>
    <name evidence="2" type="ORF">Cgig2_009351</name>
</gene>
<accession>A0A9Q1GPY6</accession>
<evidence type="ECO:0000313" key="3">
    <source>
        <dbReference type="Proteomes" id="UP001153076"/>
    </source>
</evidence>
<dbReference type="EMBL" id="JAKOGI010001958">
    <property type="protein sequence ID" value="KAJ8423449.1"/>
    <property type="molecule type" value="Genomic_DNA"/>
</dbReference>
<keyword evidence="3" id="KW-1185">Reference proteome</keyword>
<dbReference type="Proteomes" id="UP001153076">
    <property type="component" value="Unassembled WGS sequence"/>
</dbReference>
<name>A0A9Q1GPY6_9CARY</name>
<sequence>MELFHNAKTLRMRSHHDKYLVANDGEELKREATFQKTDAVIGSRSQSEVTSRESISDFNMRLINTFYVLKMTSEAYRGRNGNISYGAITKTRMLMRYRAIVGEYNVEILVVKQYSIMLGTYNVEFTNNELPFKESLVSIERDEDVCELVGLCRSLEYVNLYVEYNDEVDFIESKESNDDQNDCMADYEYDEYGSDVEDEKVA</sequence>
<dbReference type="OrthoDB" id="1750035at2759"/>
<evidence type="ECO:0000313" key="2">
    <source>
        <dbReference type="EMBL" id="KAJ8423449.1"/>
    </source>
</evidence>
<reference evidence="2" key="1">
    <citation type="submission" date="2022-04" db="EMBL/GenBank/DDBJ databases">
        <title>Carnegiea gigantea Genome sequencing and assembly v2.</title>
        <authorList>
            <person name="Copetti D."/>
            <person name="Sanderson M.J."/>
            <person name="Burquez A."/>
            <person name="Wojciechowski M.F."/>
        </authorList>
    </citation>
    <scope>NUCLEOTIDE SEQUENCE</scope>
    <source>
        <strain evidence="2">SGP5-SGP5p</strain>
        <tissue evidence="2">Aerial part</tissue>
    </source>
</reference>
<comment type="caution">
    <text evidence="2">The sequence shown here is derived from an EMBL/GenBank/DDBJ whole genome shotgun (WGS) entry which is preliminary data.</text>
</comment>
<dbReference type="AlphaFoldDB" id="A0A9Q1GPY6"/>
<protein>
    <recommendedName>
        <fullName evidence="1">DUF569 domain-containing protein</fullName>
    </recommendedName>
</protein>
<dbReference type="InterPro" id="IPR007679">
    <property type="entry name" value="DUF569"/>
</dbReference>
<proteinExistence type="predicted"/>
<evidence type="ECO:0000259" key="1">
    <source>
        <dbReference type="Pfam" id="PF04601"/>
    </source>
</evidence>
<organism evidence="2 3">
    <name type="scientific">Carnegiea gigantea</name>
    <dbReference type="NCBI Taxonomy" id="171969"/>
    <lineage>
        <taxon>Eukaryota</taxon>
        <taxon>Viridiplantae</taxon>
        <taxon>Streptophyta</taxon>
        <taxon>Embryophyta</taxon>
        <taxon>Tracheophyta</taxon>
        <taxon>Spermatophyta</taxon>
        <taxon>Magnoliopsida</taxon>
        <taxon>eudicotyledons</taxon>
        <taxon>Gunneridae</taxon>
        <taxon>Pentapetalae</taxon>
        <taxon>Caryophyllales</taxon>
        <taxon>Cactineae</taxon>
        <taxon>Cactaceae</taxon>
        <taxon>Cactoideae</taxon>
        <taxon>Echinocereeae</taxon>
        <taxon>Carnegiea</taxon>
    </lineage>
</organism>
<feature type="domain" description="DUF569" evidence="1">
    <location>
        <begin position="1"/>
        <end position="29"/>
    </location>
</feature>
<dbReference type="Pfam" id="PF04601">
    <property type="entry name" value="DUF569"/>
    <property type="match status" value="1"/>
</dbReference>